<gene>
    <name evidence="4" type="ORF">BJ095_102115</name>
</gene>
<accession>A0A318TWQ5</accession>
<evidence type="ECO:0000313" key="5">
    <source>
        <dbReference type="Proteomes" id="UP000247416"/>
    </source>
</evidence>
<dbReference type="InterPro" id="IPR036291">
    <property type="entry name" value="NAD(P)-bd_dom_sf"/>
</dbReference>
<dbReference type="GO" id="GO:0016020">
    <property type="term" value="C:membrane"/>
    <property type="evidence" value="ECO:0007669"/>
    <property type="project" value="TreeGrafter"/>
</dbReference>
<dbReference type="PANTHER" id="PTHR44196">
    <property type="entry name" value="DEHYDROGENASE/REDUCTASE SDR FAMILY MEMBER 7B"/>
    <property type="match status" value="1"/>
</dbReference>
<dbReference type="Pfam" id="PF00106">
    <property type="entry name" value="adh_short"/>
    <property type="match status" value="1"/>
</dbReference>
<sequence>MKLSGNTILITGGASGIGLAFAEQFLKEENEVIVVGRGEEKLFEAKKKYPQLHTRACDVSKEDERIQLVEWVIKEFPQLNVLVNNAGIQQRVNLLNASNDWKYYQNEIAINVEGPIHLSMLLIEHFMKQKEAAIINITSGLAVQPGTWVPIYSATKAAMHSFTLTLREQLASTNVEVVEVLPPAVNTDLGGVGLHTFGAPLNEFISGIFDGLRSEKREIGYGGTEKRLTATKEVIEQGMKNAWQNYLKNNPDFLK</sequence>
<dbReference type="OrthoDB" id="9810734at2"/>
<protein>
    <submittedName>
        <fullName evidence="4">Putative oxidoreductase</fullName>
    </submittedName>
</protein>
<evidence type="ECO:0000256" key="1">
    <source>
        <dbReference type="ARBA" id="ARBA00006484"/>
    </source>
</evidence>
<dbReference type="Gene3D" id="3.40.50.720">
    <property type="entry name" value="NAD(P)-binding Rossmann-like Domain"/>
    <property type="match status" value="1"/>
</dbReference>
<reference evidence="4 5" key="1">
    <citation type="submission" date="2018-06" db="EMBL/GenBank/DDBJ databases">
        <title>Genomic Encyclopedia of Archaeal and Bacterial Type Strains, Phase II (KMG-II): from individual species to whole genera.</title>
        <authorList>
            <person name="Goeker M."/>
        </authorList>
    </citation>
    <scope>NUCLEOTIDE SEQUENCE [LARGE SCALE GENOMIC DNA]</scope>
    <source>
        <strain evidence="4 5">KACC 16626</strain>
    </source>
</reference>
<evidence type="ECO:0000256" key="3">
    <source>
        <dbReference type="RuleBase" id="RU000363"/>
    </source>
</evidence>
<comment type="similarity">
    <text evidence="1 3">Belongs to the short-chain dehydrogenases/reductases (SDR) family.</text>
</comment>
<evidence type="ECO:0000313" key="4">
    <source>
        <dbReference type="EMBL" id="PYF08350.1"/>
    </source>
</evidence>
<organism evidence="4 5">
    <name type="scientific">Ureibacillus chungkukjangi</name>
    <dbReference type="NCBI Taxonomy" id="1202712"/>
    <lineage>
        <taxon>Bacteria</taxon>
        <taxon>Bacillati</taxon>
        <taxon>Bacillota</taxon>
        <taxon>Bacilli</taxon>
        <taxon>Bacillales</taxon>
        <taxon>Caryophanaceae</taxon>
        <taxon>Ureibacillus</taxon>
    </lineage>
</organism>
<dbReference type="AlphaFoldDB" id="A0A318TWQ5"/>
<evidence type="ECO:0000256" key="2">
    <source>
        <dbReference type="ARBA" id="ARBA00023002"/>
    </source>
</evidence>
<dbReference type="GO" id="GO:0016491">
    <property type="term" value="F:oxidoreductase activity"/>
    <property type="evidence" value="ECO:0007669"/>
    <property type="project" value="UniProtKB-KW"/>
</dbReference>
<dbReference type="PRINTS" id="PR00080">
    <property type="entry name" value="SDRFAMILY"/>
</dbReference>
<dbReference type="PANTHER" id="PTHR44196:SF1">
    <property type="entry name" value="DEHYDROGENASE_REDUCTASE SDR FAMILY MEMBER 7B"/>
    <property type="match status" value="1"/>
</dbReference>
<dbReference type="InterPro" id="IPR020904">
    <property type="entry name" value="Sc_DH/Rdtase_CS"/>
</dbReference>
<comment type="caution">
    <text evidence="4">The sequence shown here is derived from an EMBL/GenBank/DDBJ whole genome shotgun (WGS) entry which is preliminary data.</text>
</comment>
<dbReference type="PRINTS" id="PR00081">
    <property type="entry name" value="GDHRDH"/>
</dbReference>
<dbReference type="SUPFAM" id="SSF51735">
    <property type="entry name" value="NAD(P)-binding Rossmann-fold domains"/>
    <property type="match status" value="1"/>
</dbReference>
<name>A0A318TWQ5_9BACL</name>
<keyword evidence="2" id="KW-0560">Oxidoreductase</keyword>
<dbReference type="PROSITE" id="PS00061">
    <property type="entry name" value="ADH_SHORT"/>
    <property type="match status" value="1"/>
</dbReference>
<dbReference type="InterPro" id="IPR002347">
    <property type="entry name" value="SDR_fam"/>
</dbReference>
<dbReference type="Proteomes" id="UP000247416">
    <property type="component" value="Unassembled WGS sequence"/>
</dbReference>
<proteinExistence type="inferred from homology"/>
<keyword evidence="5" id="KW-1185">Reference proteome</keyword>
<dbReference type="EMBL" id="QJTJ01000002">
    <property type="protein sequence ID" value="PYF08350.1"/>
    <property type="molecule type" value="Genomic_DNA"/>
</dbReference>
<dbReference type="RefSeq" id="WP_107931905.1">
    <property type="nucleotide sequence ID" value="NZ_PYWJ01000001.1"/>
</dbReference>